<gene>
    <name evidence="3" type="ORF">ACHAWU_001005</name>
</gene>
<name>A0ABD3MG12_9STRA</name>
<keyword evidence="2" id="KW-1133">Transmembrane helix</keyword>
<keyword evidence="2" id="KW-0472">Membrane</keyword>
<organism evidence="3 4">
    <name type="scientific">Discostella pseudostelligera</name>
    <dbReference type="NCBI Taxonomy" id="259834"/>
    <lineage>
        <taxon>Eukaryota</taxon>
        <taxon>Sar</taxon>
        <taxon>Stramenopiles</taxon>
        <taxon>Ochrophyta</taxon>
        <taxon>Bacillariophyta</taxon>
        <taxon>Coscinodiscophyceae</taxon>
        <taxon>Thalassiosirophycidae</taxon>
        <taxon>Stephanodiscales</taxon>
        <taxon>Stephanodiscaceae</taxon>
        <taxon>Discostella</taxon>
    </lineage>
</organism>
<proteinExistence type="predicted"/>
<evidence type="ECO:0000313" key="4">
    <source>
        <dbReference type="Proteomes" id="UP001530293"/>
    </source>
</evidence>
<sequence length="155" mass="17329">MSPVSKSQVTDYYSSTSSSADNVIHEPAMMNNSYRNIPWPVRPSPGINYNFVAMMYLAGSAFAALFYALEKYIFPPLLGDSGQDNNTTSSSEINNDNGDDNDVKDGGDAWKEFANGMEGMYLIFIPFIPCLLWSLIVRHYWLKETSGASKEKKEN</sequence>
<reference evidence="3 4" key="1">
    <citation type="submission" date="2024-10" db="EMBL/GenBank/DDBJ databases">
        <title>Updated reference genomes for cyclostephanoid diatoms.</title>
        <authorList>
            <person name="Roberts W.R."/>
            <person name="Alverson A.J."/>
        </authorList>
    </citation>
    <scope>NUCLEOTIDE SEQUENCE [LARGE SCALE GENOMIC DNA]</scope>
    <source>
        <strain evidence="3 4">AJA232-27</strain>
    </source>
</reference>
<keyword evidence="2" id="KW-0812">Transmembrane</keyword>
<evidence type="ECO:0000256" key="2">
    <source>
        <dbReference type="SAM" id="Phobius"/>
    </source>
</evidence>
<evidence type="ECO:0000313" key="3">
    <source>
        <dbReference type="EMBL" id="KAL3762858.1"/>
    </source>
</evidence>
<feature type="region of interest" description="Disordered" evidence="1">
    <location>
        <begin position="84"/>
        <end position="104"/>
    </location>
</feature>
<feature type="transmembrane region" description="Helical" evidence="2">
    <location>
        <begin position="120"/>
        <end position="141"/>
    </location>
</feature>
<keyword evidence="4" id="KW-1185">Reference proteome</keyword>
<feature type="transmembrane region" description="Helical" evidence="2">
    <location>
        <begin position="49"/>
        <end position="69"/>
    </location>
</feature>
<dbReference type="AlphaFoldDB" id="A0ABD3MG12"/>
<feature type="compositionally biased region" description="Polar residues" evidence="1">
    <location>
        <begin position="84"/>
        <end position="93"/>
    </location>
</feature>
<dbReference type="Proteomes" id="UP001530293">
    <property type="component" value="Unassembled WGS sequence"/>
</dbReference>
<protein>
    <submittedName>
        <fullName evidence="3">Uncharacterized protein</fullName>
    </submittedName>
</protein>
<accession>A0ABD3MG12</accession>
<evidence type="ECO:0000256" key="1">
    <source>
        <dbReference type="SAM" id="MobiDB-lite"/>
    </source>
</evidence>
<comment type="caution">
    <text evidence="3">The sequence shown here is derived from an EMBL/GenBank/DDBJ whole genome shotgun (WGS) entry which is preliminary data.</text>
</comment>
<dbReference type="EMBL" id="JALLBG020000130">
    <property type="protein sequence ID" value="KAL3762858.1"/>
    <property type="molecule type" value="Genomic_DNA"/>
</dbReference>